<sequence>MSPRIVLCTAGSLGDLHPFIALGLALKARGIQAEIATSVEYGPKVEAEGLVFHRVGPGVERLSADLGMDLAGLTEAIAKSDRFLFEKVMLPYLEDWTREVEVVARGSAAVVGATFAAGAAMAAELAGVPYVSAALQPTVVFSAFDPPYLPRAPWLKPASGGAQLWLNKATIRLARASTAHWTKPINRVRRALGLPDSDANLLFDGAARADLALALYSPLLSPPQPDAPPGFAVTGYAAYDSEAGGASVMPRELERFLKDGPAPVVFTLGSAAVHIPGDFYVESLKAARRIGRRAVLLVGPEGDLGVADGRDAIAVPYAPFSSLFPRAAAVVHQGGVGTTQQALRAGRPQVVVPHLGDQFDNGARVARLGAGAVLGRGRYRAERVAEVLGRVLEDAGVVETARRLGVVAMQEDGAGVGAEKIIALID</sequence>
<dbReference type="InterPro" id="IPR004276">
    <property type="entry name" value="GlycoTrans_28_N"/>
</dbReference>
<dbReference type="RefSeq" id="WP_374037267.1">
    <property type="nucleotide sequence ID" value="NZ_CP169082.1"/>
</dbReference>
<dbReference type="PANTHER" id="PTHR48050">
    <property type="entry name" value="STEROL 3-BETA-GLUCOSYLTRANSFERASE"/>
    <property type="match status" value="1"/>
</dbReference>
<dbReference type="CDD" id="cd03784">
    <property type="entry name" value="GT1_Gtf-like"/>
    <property type="match status" value="1"/>
</dbReference>
<reference evidence="4" key="1">
    <citation type="journal article" date="2019" name="Int. J. Syst. Evol. Microbiol.">
        <title>The Global Catalogue of Microorganisms (GCM) 10K type strain sequencing project: providing services to taxonomists for standard genome sequencing and annotation.</title>
        <authorList>
            <consortium name="The Broad Institute Genomics Platform"/>
            <consortium name="The Broad Institute Genome Sequencing Center for Infectious Disease"/>
            <person name="Wu L."/>
            <person name="Ma J."/>
        </authorList>
    </citation>
    <scope>NUCLEOTIDE SEQUENCE [LARGE SCALE GENOMIC DNA]</scope>
    <source>
        <strain evidence="4">JCM 12125</strain>
    </source>
</reference>
<accession>A0ABW0FSK4</accession>
<evidence type="ECO:0000313" key="3">
    <source>
        <dbReference type="EMBL" id="MFC5344191.1"/>
    </source>
</evidence>
<dbReference type="Pfam" id="PF03033">
    <property type="entry name" value="Glyco_transf_28"/>
    <property type="match status" value="1"/>
</dbReference>
<dbReference type="InterPro" id="IPR010610">
    <property type="entry name" value="EryCIII-like_C"/>
</dbReference>
<proteinExistence type="predicted"/>
<organism evidence="3 4">
    <name type="scientific">Brevundimonas staleyi</name>
    <dbReference type="NCBI Taxonomy" id="74326"/>
    <lineage>
        <taxon>Bacteria</taxon>
        <taxon>Pseudomonadati</taxon>
        <taxon>Pseudomonadota</taxon>
        <taxon>Alphaproteobacteria</taxon>
        <taxon>Caulobacterales</taxon>
        <taxon>Caulobacteraceae</taxon>
        <taxon>Brevundimonas</taxon>
    </lineage>
</organism>
<dbReference type="EMBL" id="JBHSLF010000018">
    <property type="protein sequence ID" value="MFC5344191.1"/>
    <property type="molecule type" value="Genomic_DNA"/>
</dbReference>
<dbReference type="Proteomes" id="UP001596152">
    <property type="component" value="Unassembled WGS sequence"/>
</dbReference>
<dbReference type="PANTHER" id="PTHR48050:SF13">
    <property type="entry name" value="STEROL 3-BETA-GLUCOSYLTRANSFERASE UGT80A2"/>
    <property type="match status" value="1"/>
</dbReference>
<feature type="domain" description="Glycosyltransferase family 28 N-terminal" evidence="1">
    <location>
        <begin position="5"/>
        <end position="134"/>
    </location>
</feature>
<dbReference type="Gene3D" id="3.40.50.2000">
    <property type="entry name" value="Glycogen Phosphorylase B"/>
    <property type="match status" value="2"/>
</dbReference>
<dbReference type="SUPFAM" id="SSF53756">
    <property type="entry name" value="UDP-Glycosyltransferase/glycogen phosphorylase"/>
    <property type="match status" value="1"/>
</dbReference>
<dbReference type="InterPro" id="IPR050426">
    <property type="entry name" value="Glycosyltransferase_28"/>
</dbReference>
<evidence type="ECO:0000259" key="2">
    <source>
        <dbReference type="Pfam" id="PF06722"/>
    </source>
</evidence>
<gene>
    <name evidence="3" type="ORF">ACFPIE_09715</name>
</gene>
<name>A0ABW0FSK4_9CAUL</name>
<evidence type="ECO:0000313" key="4">
    <source>
        <dbReference type="Proteomes" id="UP001596152"/>
    </source>
</evidence>
<feature type="domain" description="Erythromycin biosynthesis protein CIII-like C-terminal" evidence="2">
    <location>
        <begin position="315"/>
        <end position="404"/>
    </location>
</feature>
<comment type="caution">
    <text evidence="3">The sequence shown here is derived from an EMBL/GenBank/DDBJ whole genome shotgun (WGS) entry which is preliminary data.</text>
</comment>
<protein>
    <submittedName>
        <fullName evidence="3">Nucleotide disphospho-sugar-binding domain-containing protein</fullName>
    </submittedName>
</protein>
<dbReference type="Pfam" id="PF06722">
    <property type="entry name" value="EryCIII-like_C"/>
    <property type="match status" value="1"/>
</dbReference>
<evidence type="ECO:0000259" key="1">
    <source>
        <dbReference type="Pfam" id="PF03033"/>
    </source>
</evidence>
<keyword evidence="4" id="KW-1185">Reference proteome</keyword>
<dbReference type="InterPro" id="IPR002213">
    <property type="entry name" value="UDP_glucos_trans"/>
</dbReference>